<dbReference type="AlphaFoldDB" id="A0A1W9NXM9"/>
<dbReference type="Proteomes" id="UP000192520">
    <property type="component" value="Unassembled WGS sequence"/>
</dbReference>
<evidence type="ECO:0000313" key="2">
    <source>
        <dbReference type="Proteomes" id="UP000192520"/>
    </source>
</evidence>
<dbReference type="Gene3D" id="3.10.450.620">
    <property type="entry name" value="JHP933, nucleotidyltransferase-like core domain"/>
    <property type="match status" value="1"/>
</dbReference>
<evidence type="ECO:0008006" key="3">
    <source>
        <dbReference type="Google" id="ProtNLM"/>
    </source>
</evidence>
<dbReference type="Pfam" id="PF08843">
    <property type="entry name" value="AbiEii"/>
    <property type="match status" value="1"/>
</dbReference>
<evidence type="ECO:0000313" key="1">
    <source>
        <dbReference type="EMBL" id="OQX50829.1"/>
    </source>
</evidence>
<proteinExistence type="predicted"/>
<sequence>MDKRLALEKQKTLRISLVQVVREEYEMVLLNSIFDSSFGNKLVFRGGTALRLAYGSPRFSDDLDFSQIGEIKEKDFREWCKKIARATPNLRLIEALRKYYTLYAKFKVLDAVLPQTIGIKVEISVRKGKWEKGKDYTLMNLKSEVTPITVIAQVASLEWIRKEKLAISPPRIRDIFDLWFIGQTLKKPVKMDFSQFKASQVKRELHRLLPEGKQKLIETWLPKE</sequence>
<reference evidence="2" key="1">
    <citation type="submission" date="2017-03" db="EMBL/GenBank/DDBJ databases">
        <title>Novel pathways for hydrocarbon cycling and metabolic interdependencies in hydrothermal sediment communities.</title>
        <authorList>
            <person name="Dombrowski N."/>
            <person name="Seitz K."/>
            <person name="Teske A."/>
            <person name="Baker B."/>
        </authorList>
    </citation>
    <scope>NUCLEOTIDE SEQUENCE [LARGE SCALE GENOMIC DNA]</scope>
</reference>
<dbReference type="EMBL" id="MZGJ01000017">
    <property type="protein sequence ID" value="OQX50829.1"/>
    <property type="molecule type" value="Genomic_DNA"/>
</dbReference>
<protein>
    <recommendedName>
        <fullName evidence="3">Nucleotidyl transferase AbiEii/AbiGii toxin family protein</fullName>
    </recommendedName>
</protein>
<gene>
    <name evidence="1" type="ORF">B5M47_02930</name>
</gene>
<accession>A0A1W9NXM9</accession>
<organism evidence="1 2">
    <name type="scientific">candidate division CPR3 bacterium 4484_211</name>
    <dbReference type="NCBI Taxonomy" id="1968527"/>
    <lineage>
        <taxon>Bacteria</taxon>
        <taxon>Bacteria division CPR3</taxon>
    </lineage>
</organism>
<name>A0A1W9NXM9_UNCC3</name>
<dbReference type="STRING" id="1968527.B5M47_02930"/>
<dbReference type="InterPro" id="IPR014942">
    <property type="entry name" value="AbiEii"/>
</dbReference>
<comment type="caution">
    <text evidence="1">The sequence shown here is derived from an EMBL/GenBank/DDBJ whole genome shotgun (WGS) entry which is preliminary data.</text>
</comment>